<evidence type="ECO:0000313" key="1">
    <source>
        <dbReference type="Proteomes" id="UP000887569"/>
    </source>
</evidence>
<dbReference type="Proteomes" id="UP000887569">
    <property type="component" value="Unplaced"/>
</dbReference>
<organism evidence="1 2">
    <name type="scientific">Parascaris univalens</name>
    <name type="common">Nematode worm</name>
    <dbReference type="NCBI Taxonomy" id="6257"/>
    <lineage>
        <taxon>Eukaryota</taxon>
        <taxon>Metazoa</taxon>
        <taxon>Ecdysozoa</taxon>
        <taxon>Nematoda</taxon>
        <taxon>Chromadorea</taxon>
        <taxon>Rhabditida</taxon>
        <taxon>Spirurina</taxon>
        <taxon>Ascaridomorpha</taxon>
        <taxon>Ascaridoidea</taxon>
        <taxon>Ascarididae</taxon>
        <taxon>Parascaris</taxon>
    </lineage>
</organism>
<reference evidence="2" key="1">
    <citation type="submission" date="2022-11" db="UniProtKB">
        <authorList>
            <consortium name="WormBaseParasite"/>
        </authorList>
    </citation>
    <scope>IDENTIFICATION</scope>
</reference>
<keyword evidence="1" id="KW-1185">Reference proteome</keyword>
<dbReference type="WBParaSite" id="PgR008_g119_t06">
    <property type="protein sequence ID" value="PgR008_g119_t06"/>
    <property type="gene ID" value="PgR008_g119"/>
</dbReference>
<protein>
    <submittedName>
        <fullName evidence="2">Uncharacterized protein</fullName>
    </submittedName>
</protein>
<accession>A0A915AJP3</accession>
<name>A0A915AJP3_PARUN</name>
<evidence type="ECO:0000313" key="2">
    <source>
        <dbReference type="WBParaSite" id="PgR008_g119_t06"/>
    </source>
</evidence>
<sequence length="110" mass="12789">MKWTTVLPVYLQEDKFIGVQEETDSQRIAQEQRIQMNTSTAARTDTTGRCQRVVDIHYILVLYMPSASAHLLPQLVSSRVLSRYSCTFKNVSKLRYAHRKSTFPIILRKQ</sequence>
<dbReference type="AlphaFoldDB" id="A0A915AJP3"/>
<proteinExistence type="predicted"/>